<reference evidence="2" key="1">
    <citation type="submission" date="2021-12" db="EMBL/GenBank/DDBJ databases">
        <authorList>
            <person name="King R."/>
        </authorList>
    </citation>
    <scope>NUCLEOTIDE SEQUENCE</scope>
</reference>
<dbReference type="EMBL" id="OU963867">
    <property type="protein sequence ID" value="CAH0391446.1"/>
    <property type="molecule type" value="Genomic_DNA"/>
</dbReference>
<evidence type="ECO:0000313" key="3">
    <source>
        <dbReference type="Proteomes" id="UP001152759"/>
    </source>
</evidence>
<feature type="region of interest" description="Disordered" evidence="1">
    <location>
        <begin position="226"/>
        <end position="246"/>
    </location>
</feature>
<keyword evidence="3" id="KW-1185">Reference proteome</keyword>
<organism evidence="2 3">
    <name type="scientific">Bemisia tabaci</name>
    <name type="common">Sweetpotato whitefly</name>
    <name type="synonym">Aleurodes tabaci</name>
    <dbReference type="NCBI Taxonomy" id="7038"/>
    <lineage>
        <taxon>Eukaryota</taxon>
        <taxon>Metazoa</taxon>
        <taxon>Ecdysozoa</taxon>
        <taxon>Arthropoda</taxon>
        <taxon>Hexapoda</taxon>
        <taxon>Insecta</taxon>
        <taxon>Pterygota</taxon>
        <taxon>Neoptera</taxon>
        <taxon>Paraneoptera</taxon>
        <taxon>Hemiptera</taxon>
        <taxon>Sternorrhyncha</taxon>
        <taxon>Aleyrodoidea</taxon>
        <taxon>Aleyrodidae</taxon>
        <taxon>Aleyrodinae</taxon>
        <taxon>Bemisia</taxon>
    </lineage>
</organism>
<evidence type="ECO:0000256" key="1">
    <source>
        <dbReference type="SAM" id="MobiDB-lite"/>
    </source>
</evidence>
<dbReference type="Proteomes" id="UP001152759">
    <property type="component" value="Chromosome 6"/>
</dbReference>
<evidence type="ECO:0000313" key="2">
    <source>
        <dbReference type="EMBL" id="CAH0391446.1"/>
    </source>
</evidence>
<proteinExistence type="predicted"/>
<gene>
    <name evidence="2" type="ORF">BEMITA_LOCUS10060</name>
</gene>
<dbReference type="AlphaFoldDB" id="A0A9P0ACH2"/>
<name>A0A9P0ACH2_BEMTA</name>
<accession>A0A9P0ACH2</accession>
<protein>
    <submittedName>
        <fullName evidence="2">Uncharacterized protein</fullName>
    </submittedName>
</protein>
<sequence length="263" mass="29591">MPLKYICLFASFVVIQADLKNYLALIHHGQDSEHLRQNLVKPSENNLGGFNNEDSNNLNSVGDDRIPFDISGRKPEAKEVGHDRQISYENLALEVVKDVLLNHPNARFDFQECLNAMANIVEEERLVRTIKNLTMDAVSIISNASAMIVECQEKNSFSTCLVTAVNELGAAFIGVSEDIERAVMATMVLTQKLYEQIKLCIGQNDLPISAIVTSLLRMTHASDSTHLKDNASNEIPRVPQEPSESQAHKWYPFLREHRQFNNL</sequence>